<organism evidence="9 10">
    <name type="scientific">Cellulomonas composti</name>
    <dbReference type="NCBI Taxonomy" id="266130"/>
    <lineage>
        <taxon>Bacteria</taxon>
        <taxon>Bacillati</taxon>
        <taxon>Actinomycetota</taxon>
        <taxon>Actinomycetes</taxon>
        <taxon>Micrococcales</taxon>
        <taxon>Cellulomonadaceae</taxon>
        <taxon>Cellulomonas</taxon>
    </lineage>
</organism>
<comment type="subcellular location">
    <subcellularLocation>
        <location evidence="1 7">Cytoplasm</location>
    </subcellularLocation>
</comment>
<dbReference type="SUPFAM" id="SSF109755">
    <property type="entry name" value="PhoU-like"/>
    <property type="match status" value="1"/>
</dbReference>
<keyword evidence="6 7" id="KW-0592">Phosphate transport</keyword>
<evidence type="ECO:0000259" key="8">
    <source>
        <dbReference type="Pfam" id="PF01895"/>
    </source>
</evidence>
<name>A0A511JCM9_9CELL</name>
<evidence type="ECO:0000256" key="6">
    <source>
        <dbReference type="ARBA" id="ARBA00022592"/>
    </source>
</evidence>
<dbReference type="Pfam" id="PF01895">
    <property type="entry name" value="PhoU"/>
    <property type="match status" value="2"/>
</dbReference>
<comment type="subunit">
    <text evidence="3 7">Homodimer.</text>
</comment>
<sequence length="241" mass="25750">MVAARVAIPGLGAAPQEGTSMRDIFDAELAQLGEDLVAMAARVERAITDAGVALLTADLPRAESVIMDDLGIDAMERDLDERCILLLAQQQPVATDLRVVVSALRMSATLERMGDLARHIAQVARGRYPGHAIPDPLASTFTEMHDAAVRVARRTTTLLGTRDLAIAAAVEQDDDTLDELHENTFTVLLGGGWTGSIQETVDVTLLGRYYERFGDHGVSIAKRVTYLVTGAMASAEPAAKG</sequence>
<dbReference type="Proteomes" id="UP000321720">
    <property type="component" value="Unassembled WGS sequence"/>
</dbReference>
<comment type="caution">
    <text evidence="9">The sequence shown here is derived from an EMBL/GenBank/DDBJ whole genome shotgun (WGS) entry which is preliminary data.</text>
</comment>
<feature type="domain" description="PhoU" evidence="8">
    <location>
        <begin position="142"/>
        <end position="224"/>
    </location>
</feature>
<comment type="similarity">
    <text evidence="2 7">Belongs to the PhoU family.</text>
</comment>
<dbReference type="InterPro" id="IPR026022">
    <property type="entry name" value="PhoU_dom"/>
</dbReference>
<evidence type="ECO:0000256" key="3">
    <source>
        <dbReference type="ARBA" id="ARBA00011738"/>
    </source>
</evidence>
<keyword evidence="4 7" id="KW-0813">Transport</keyword>
<dbReference type="Gene3D" id="1.20.58.220">
    <property type="entry name" value="Phosphate transport system protein phou homolog 2, domain 2"/>
    <property type="match status" value="1"/>
</dbReference>
<keyword evidence="5 7" id="KW-0963">Cytoplasm</keyword>
<dbReference type="GO" id="GO:0030643">
    <property type="term" value="P:intracellular phosphate ion homeostasis"/>
    <property type="evidence" value="ECO:0007669"/>
    <property type="project" value="InterPro"/>
</dbReference>
<dbReference type="PIRSF" id="PIRSF003107">
    <property type="entry name" value="PhoU"/>
    <property type="match status" value="1"/>
</dbReference>
<reference evidence="9 10" key="1">
    <citation type="submission" date="2019-07" db="EMBL/GenBank/DDBJ databases">
        <title>Whole genome shotgun sequence of Cellulomonas composti NBRC 100758.</title>
        <authorList>
            <person name="Hosoyama A."/>
            <person name="Uohara A."/>
            <person name="Ohji S."/>
            <person name="Ichikawa N."/>
        </authorList>
    </citation>
    <scope>NUCLEOTIDE SEQUENCE [LARGE SCALE GENOMIC DNA]</scope>
    <source>
        <strain evidence="9 10">NBRC 100758</strain>
    </source>
</reference>
<evidence type="ECO:0000256" key="2">
    <source>
        <dbReference type="ARBA" id="ARBA00008107"/>
    </source>
</evidence>
<dbReference type="EMBL" id="BJWG01000011">
    <property type="protein sequence ID" value="GEL95734.1"/>
    <property type="molecule type" value="Genomic_DNA"/>
</dbReference>
<dbReference type="GO" id="GO:0045936">
    <property type="term" value="P:negative regulation of phosphate metabolic process"/>
    <property type="evidence" value="ECO:0007669"/>
    <property type="project" value="InterPro"/>
</dbReference>
<evidence type="ECO:0000256" key="5">
    <source>
        <dbReference type="ARBA" id="ARBA00022490"/>
    </source>
</evidence>
<dbReference type="FunFam" id="1.20.58.220:FF:000004">
    <property type="entry name" value="Phosphate-specific transport system accessory protein PhoU"/>
    <property type="match status" value="1"/>
</dbReference>
<dbReference type="NCBIfam" id="TIGR02135">
    <property type="entry name" value="phoU_full"/>
    <property type="match status" value="1"/>
</dbReference>
<dbReference type="GO" id="GO:0005737">
    <property type="term" value="C:cytoplasm"/>
    <property type="evidence" value="ECO:0007669"/>
    <property type="project" value="UniProtKB-SubCell"/>
</dbReference>
<dbReference type="InterPro" id="IPR028366">
    <property type="entry name" value="PhoU"/>
</dbReference>
<dbReference type="AlphaFoldDB" id="A0A511JCM9"/>
<dbReference type="InterPro" id="IPR038078">
    <property type="entry name" value="PhoU-like_sf"/>
</dbReference>
<dbReference type="PANTHER" id="PTHR42930:SF3">
    <property type="entry name" value="PHOSPHATE-SPECIFIC TRANSPORT SYSTEM ACCESSORY PROTEIN PHOU"/>
    <property type="match status" value="1"/>
</dbReference>
<evidence type="ECO:0000313" key="9">
    <source>
        <dbReference type="EMBL" id="GEL95734.1"/>
    </source>
</evidence>
<gene>
    <name evidence="9" type="ORF">CCO02nite_23920</name>
</gene>
<proteinExistence type="inferred from homology"/>
<evidence type="ECO:0000256" key="1">
    <source>
        <dbReference type="ARBA" id="ARBA00004496"/>
    </source>
</evidence>
<evidence type="ECO:0000256" key="4">
    <source>
        <dbReference type="ARBA" id="ARBA00022448"/>
    </source>
</evidence>
<evidence type="ECO:0000313" key="10">
    <source>
        <dbReference type="Proteomes" id="UP000321720"/>
    </source>
</evidence>
<protein>
    <recommendedName>
        <fullName evidence="7">Phosphate-specific transport system accessory protein PhoU</fullName>
    </recommendedName>
</protein>
<feature type="domain" description="PhoU" evidence="8">
    <location>
        <begin position="38"/>
        <end position="123"/>
    </location>
</feature>
<accession>A0A511JCM9</accession>
<evidence type="ECO:0000256" key="7">
    <source>
        <dbReference type="PIRNR" id="PIRNR003107"/>
    </source>
</evidence>
<dbReference type="GO" id="GO:0006817">
    <property type="term" value="P:phosphate ion transport"/>
    <property type="evidence" value="ECO:0007669"/>
    <property type="project" value="UniProtKB-KW"/>
</dbReference>
<keyword evidence="10" id="KW-1185">Reference proteome</keyword>
<comment type="function">
    <text evidence="7">Plays a role in the regulation of phosphate uptake.</text>
</comment>
<dbReference type="PANTHER" id="PTHR42930">
    <property type="entry name" value="PHOSPHATE-SPECIFIC TRANSPORT SYSTEM ACCESSORY PROTEIN PHOU"/>
    <property type="match status" value="1"/>
</dbReference>